<proteinExistence type="predicted"/>
<organism evidence="3 4">
    <name type="scientific">Natribaculum luteum</name>
    <dbReference type="NCBI Taxonomy" id="1586232"/>
    <lineage>
        <taxon>Archaea</taxon>
        <taxon>Methanobacteriati</taxon>
        <taxon>Methanobacteriota</taxon>
        <taxon>Stenosarchaea group</taxon>
        <taxon>Halobacteria</taxon>
        <taxon>Halobacteriales</taxon>
        <taxon>Natrialbaceae</taxon>
        <taxon>Natribaculum</taxon>
    </lineage>
</organism>
<accession>A0ABD5P5R8</accession>
<dbReference type="AlphaFoldDB" id="A0ABD5P5R8"/>
<dbReference type="Proteomes" id="UP001595821">
    <property type="component" value="Unassembled WGS sequence"/>
</dbReference>
<sequence length="205" mass="23708">MSDSTPASDRDPDDERGQLDLPEWDDEYIERVCGRLVHNYDLEKDRKVGGERFTMYGRMELHSQKHVLHPALSFGHHETHEHLFVTRTDRVDDATLDRLVDLGHELADEWIDPDEEHFSTDFTFVVIAPTIPDEVAERVESFRDRSMLKYGFHGHYEINLVVVAPETEELAASEEATVGAAFRLWEPIESEKPGVLRSIARRLQR</sequence>
<evidence type="ECO:0000259" key="2">
    <source>
        <dbReference type="Pfam" id="PF26226"/>
    </source>
</evidence>
<feature type="region of interest" description="Disordered" evidence="1">
    <location>
        <begin position="1"/>
        <end position="21"/>
    </location>
</feature>
<dbReference type="RefSeq" id="WP_246973114.1">
    <property type="nucleotide sequence ID" value="NZ_CP095397.1"/>
</dbReference>
<name>A0ABD5P5R8_9EURY</name>
<dbReference type="Pfam" id="PF26226">
    <property type="entry name" value="DUF8052"/>
    <property type="match status" value="1"/>
</dbReference>
<dbReference type="InterPro" id="IPR058365">
    <property type="entry name" value="DUF8052"/>
</dbReference>
<evidence type="ECO:0000313" key="4">
    <source>
        <dbReference type="Proteomes" id="UP001595821"/>
    </source>
</evidence>
<gene>
    <name evidence="3" type="ORF">ACFOZ7_22475</name>
</gene>
<feature type="compositionally biased region" description="Basic and acidic residues" evidence="1">
    <location>
        <begin position="8"/>
        <end position="18"/>
    </location>
</feature>
<evidence type="ECO:0000256" key="1">
    <source>
        <dbReference type="SAM" id="MobiDB-lite"/>
    </source>
</evidence>
<dbReference type="EMBL" id="JBHSDJ010000133">
    <property type="protein sequence ID" value="MFC4249664.1"/>
    <property type="molecule type" value="Genomic_DNA"/>
</dbReference>
<evidence type="ECO:0000313" key="3">
    <source>
        <dbReference type="EMBL" id="MFC4249664.1"/>
    </source>
</evidence>
<comment type="caution">
    <text evidence="3">The sequence shown here is derived from an EMBL/GenBank/DDBJ whole genome shotgun (WGS) entry which is preliminary data.</text>
</comment>
<reference evidence="3 4" key="1">
    <citation type="journal article" date="2014" name="Int. J. Syst. Evol. Microbiol.">
        <title>Complete genome sequence of Corynebacterium casei LMG S-19264T (=DSM 44701T), isolated from a smear-ripened cheese.</title>
        <authorList>
            <consortium name="US DOE Joint Genome Institute (JGI-PGF)"/>
            <person name="Walter F."/>
            <person name="Albersmeier A."/>
            <person name="Kalinowski J."/>
            <person name="Ruckert C."/>
        </authorList>
    </citation>
    <scope>NUCLEOTIDE SEQUENCE [LARGE SCALE GENOMIC DNA]</scope>
    <source>
        <strain evidence="3 4">IBRC-M 10912</strain>
    </source>
</reference>
<feature type="domain" description="DUF8052" evidence="2">
    <location>
        <begin position="26"/>
        <end position="183"/>
    </location>
</feature>
<dbReference type="GeneID" id="71853343"/>
<protein>
    <recommendedName>
        <fullName evidence="2">DUF8052 domain-containing protein</fullName>
    </recommendedName>
</protein>